<dbReference type="AlphaFoldDB" id="A0A926DAV8"/>
<evidence type="ECO:0000256" key="1">
    <source>
        <dbReference type="ARBA" id="ARBA00006976"/>
    </source>
</evidence>
<evidence type="ECO:0000256" key="4">
    <source>
        <dbReference type="ARBA" id="ARBA00071824"/>
    </source>
</evidence>
<feature type="domain" description="AAA" evidence="5">
    <location>
        <begin position="5"/>
        <end position="184"/>
    </location>
</feature>
<evidence type="ECO:0000313" key="7">
    <source>
        <dbReference type="Proteomes" id="UP000651482"/>
    </source>
</evidence>
<evidence type="ECO:0000259" key="5">
    <source>
        <dbReference type="Pfam" id="PF13614"/>
    </source>
</evidence>
<accession>A0A926DAV8</accession>
<organism evidence="6 7">
    <name type="scientific">Yeguia hominis</name>
    <dbReference type="NCBI Taxonomy" id="2763662"/>
    <lineage>
        <taxon>Bacteria</taxon>
        <taxon>Bacillati</taxon>
        <taxon>Bacillota</taxon>
        <taxon>Clostridia</taxon>
        <taxon>Eubacteriales</taxon>
        <taxon>Yeguiaceae</taxon>
        <taxon>Yeguia</taxon>
    </lineage>
</organism>
<name>A0A926DAV8_9FIRM</name>
<dbReference type="SUPFAM" id="SSF52540">
    <property type="entry name" value="P-loop containing nucleoside triphosphate hydrolases"/>
    <property type="match status" value="1"/>
</dbReference>
<proteinExistence type="inferred from homology"/>
<comment type="catalytic activity">
    <reaction evidence="2">
        <text>ATP + H2O = ADP + phosphate + H(+)</text>
        <dbReference type="Rhea" id="RHEA:13065"/>
        <dbReference type="ChEBI" id="CHEBI:15377"/>
        <dbReference type="ChEBI" id="CHEBI:15378"/>
        <dbReference type="ChEBI" id="CHEBI:30616"/>
        <dbReference type="ChEBI" id="CHEBI:43474"/>
        <dbReference type="ChEBI" id="CHEBI:456216"/>
    </reaction>
</comment>
<dbReference type="InterPro" id="IPR050678">
    <property type="entry name" value="DNA_Partitioning_ATPase"/>
</dbReference>
<evidence type="ECO:0000313" key="6">
    <source>
        <dbReference type="EMBL" id="MBC8534502.1"/>
    </source>
</evidence>
<dbReference type="CDD" id="cd02042">
    <property type="entry name" value="ParAB_family"/>
    <property type="match status" value="1"/>
</dbReference>
<evidence type="ECO:0000256" key="2">
    <source>
        <dbReference type="ARBA" id="ARBA00049360"/>
    </source>
</evidence>
<keyword evidence="7" id="KW-1185">Reference proteome</keyword>
<dbReference type="PANTHER" id="PTHR13696">
    <property type="entry name" value="P-LOOP CONTAINING NUCLEOSIDE TRIPHOSPHATE HYDROLASE"/>
    <property type="match status" value="1"/>
</dbReference>
<comment type="subunit">
    <text evidence="3">Dimerizes in the presence of ATP but not ADP; ATP-binding is required for double-stranded (ds)DNA-binding. Interacts with DnaA.</text>
</comment>
<dbReference type="PANTHER" id="PTHR13696:SF99">
    <property type="entry name" value="COBYRINIC ACID AC-DIAMIDE SYNTHASE"/>
    <property type="match status" value="1"/>
</dbReference>
<dbReference type="Gene3D" id="3.40.50.300">
    <property type="entry name" value="P-loop containing nucleotide triphosphate hydrolases"/>
    <property type="match status" value="1"/>
</dbReference>
<reference evidence="6" key="1">
    <citation type="submission" date="2020-08" db="EMBL/GenBank/DDBJ databases">
        <title>Genome public.</title>
        <authorList>
            <person name="Liu C."/>
            <person name="Sun Q."/>
        </authorList>
    </citation>
    <scope>NUCLEOTIDE SEQUENCE</scope>
    <source>
        <strain evidence="6">NSJ-40</strain>
    </source>
</reference>
<dbReference type="FunFam" id="3.40.50.300:FF:000285">
    <property type="entry name" value="Sporulation initiation inhibitor Soj"/>
    <property type="match status" value="1"/>
</dbReference>
<dbReference type="RefSeq" id="WP_249320083.1">
    <property type="nucleotide sequence ID" value="NZ_JACRSN010000018.1"/>
</dbReference>
<comment type="caution">
    <text evidence="6">The sequence shown here is derived from an EMBL/GenBank/DDBJ whole genome shotgun (WGS) entry which is preliminary data.</text>
</comment>
<dbReference type="InterPro" id="IPR027417">
    <property type="entry name" value="P-loop_NTPase"/>
</dbReference>
<dbReference type="EMBL" id="JACRSN010000018">
    <property type="protein sequence ID" value="MBC8534502.1"/>
    <property type="molecule type" value="Genomic_DNA"/>
</dbReference>
<sequence>MENCKVIAITNQKGGVGKTTTAVNLGVGLASSGKRVLLVDADPQGSLTVSLGIKNPDELDVSLSSLMQSVIDDEPLAEGAIIRHQEGVDLLPSNIELSGMETGLFNVMSREYVLKNAIDGMRKSYDYILIDCMPSLGMMTVNALVAADSVIIPSQPNFLSTKGLNLLLRSISKIKRQINPRLKIDGILLTMVDNRTNNAKAIISSLRSTVGENIRVFRSEIPFSVRAAECSLSGESIFSHDRNGKVAAAYEALTKEVTEIEERAKNRSGPDRVR</sequence>
<comment type="similarity">
    <text evidence="1">Belongs to the ParA family.</text>
</comment>
<evidence type="ECO:0000256" key="3">
    <source>
        <dbReference type="ARBA" id="ARBA00062323"/>
    </source>
</evidence>
<protein>
    <recommendedName>
        <fullName evidence="4">Sporulation initiation inhibitor protein Soj</fullName>
    </recommendedName>
</protein>
<dbReference type="Proteomes" id="UP000651482">
    <property type="component" value="Unassembled WGS sequence"/>
</dbReference>
<dbReference type="InterPro" id="IPR025669">
    <property type="entry name" value="AAA_dom"/>
</dbReference>
<gene>
    <name evidence="6" type="ORF">IAG03_10990</name>
</gene>
<dbReference type="Pfam" id="PF13614">
    <property type="entry name" value="AAA_31"/>
    <property type="match status" value="1"/>
</dbReference>